<proteinExistence type="predicted"/>
<reference evidence="1 2" key="1">
    <citation type="submission" date="2015-04" db="EMBL/GenBank/DDBJ databases">
        <title>Draft genome of the roundworm Trichinella nativa.</title>
        <authorList>
            <person name="Mitreva M."/>
        </authorList>
    </citation>
    <scope>NUCLEOTIDE SEQUENCE [LARGE SCALE GENOMIC DNA]</scope>
    <source>
        <strain evidence="1 2">ISS45</strain>
    </source>
</reference>
<name>A0A1Y3ES30_9BILA</name>
<accession>A0A1Y3ES30</accession>
<comment type="caution">
    <text evidence="1">The sequence shown here is derived from an EMBL/GenBank/DDBJ whole genome shotgun (WGS) entry which is preliminary data.</text>
</comment>
<evidence type="ECO:0000313" key="2">
    <source>
        <dbReference type="Proteomes" id="UP000243006"/>
    </source>
</evidence>
<protein>
    <submittedName>
        <fullName evidence="1">Uncharacterized protein</fullName>
    </submittedName>
</protein>
<dbReference type="EMBL" id="LVZM01006194">
    <property type="protein sequence ID" value="OUC46686.1"/>
    <property type="molecule type" value="Genomic_DNA"/>
</dbReference>
<sequence>MQNSVRSSHIGLQSRFYSFSSLNLIVV</sequence>
<dbReference type="Proteomes" id="UP000243006">
    <property type="component" value="Unassembled WGS sequence"/>
</dbReference>
<organism evidence="1 2">
    <name type="scientific">Trichinella nativa</name>
    <dbReference type="NCBI Taxonomy" id="6335"/>
    <lineage>
        <taxon>Eukaryota</taxon>
        <taxon>Metazoa</taxon>
        <taxon>Ecdysozoa</taxon>
        <taxon>Nematoda</taxon>
        <taxon>Enoplea</taxon>
        <taxon>Dorylaimia</taxon>
        <taxon>Trichinellida</taxon>
        <taxon>Trichinellidae</taxon>
        <taxon>Trichinella</taxon>
    </lineage>
</organism>
<gene>
    <name evidence="1" type="ORF">D917_07536</name>
</gene>
<dbReference type="AlphaFoldDB" id="A0A1Y3ES30"/>
<evidence type="ECO:0000313" key="1">
    <source>
        <dbReference type="EMBL" id="OUC46686.1"/>
    </source>
</evidence>